<protein>
    <submittedName>
        <fullName evidence="1">Uncharacterized protein</fullName>
    </submittedName>
</protein>
<dbReference type="AlphaFoldDB" id="A0A3B7MFX4"/>
<gene>
    <name evidence="1" type="ORF">D3A95_10090</name>
</gene>
<dbReference type="InterPro" id="IPR025599">
    <property type="entry name" value="YjcZ"/>
</dbReference>
<name>A0A3B7MFX4_9CYAN</name>
<dbReference type="EMBL" id="CP032152">
    <property type="protein sequence ID" value="AXY68314.1"/>
    <property type="molecule type" value="Genomic_DNA"/>
</dbReference>
<evidence type="ECO:0000313" key="2">
    <source>
        <dbReference type="Proteomes" id="UP000261812"/>
    </source>
</evidence>
<evidence type="ECO:0000313" key="1">
    <source>
        <dbReference type="EMBL" id="AXY68314.1"/>
    </source>
</evidence>
<keyword evidence="2" id="KW-1185">Reference proteome</keyword>
<dbReference type="Pfam" id="PF13990">
    <property type="entry name" value="YjcZ"/>
    <property type="match status" value="1"/>
</dbReference>
<accession>A0A3B7MFX4</accession>
<dbReference type="RefSeq" id="WP_181494880.1">
    <property type="nucleotide sequence ID" value="NZ_CP032152.1"/>
</dbReference>
<reference evidence="2" key="1">
    <citation type="submission" date="2018-09" db="EMBL/GenBank/DDBJ databases">
        <title>Complete genome sequence of thermophilic cyanobacteria strain Thermosynechococcus elongatus PKUAC-SCTE542.</title>
        <authorList>
            <person name="Liang Y."/>
            <person name="Tang J."/>
            <person name="Daroch M."/>
        </authorList>
    </citation>
    <scope>NUCLEOTIDE SEQUENCE [LARGE SCALE GENOMIC DNA]</scope>
    <source>
        <strain evidence="2">E542</strain>
    </source>
</reference>
<dbReference type="KEGG" id="tsq:D3A95_10090"/>
<organism evidence="1 2">
    <name type="scientific">Thermosynechococcus sichuanensis E542</name>
    <dbReference type="NCBI Taxonomy" id="2016101"/>
    <lineage>
        <taxon>Bacteria</taxon>
        <taxon>Bacillati</taxon>
        <taxon>Cyanobacteriota</taxon>
        <taxon>Cyanophyceae</taxon>
        <taxon>Acaryochloridales</taxon>
        <taxon>Thermosynechococcaceae</taxon>
        <taxon>Thermosynechococcus</taxon>
        <taxon>Thermosynechococcus sichuanensis</taxon>
    </lineage>
</organism>
<dbReference type="Proteomes" id="UP000261812">
    <property type="component" value="Chromosome"/>
</dbReference>
<proteinExistence type="predicted"/>
<sequence>MVPPVIQQRIPLVNDQLLIDLVNGIHINQSLTRYRESRGFFGKLLDTLVGRTYEQDTLIAQNLTRGLEGLLSITNELVEKLEFAEYTLVTTQRSLLETRKDLVATQRSLLESREAINRNTQLLASLIQACDRKFQEQEKRIAILERRVAAREDFDRIFSLWRSGQSYDDLPWAVQIVFLAREIYNSSIAYLELEQQVTSYRDLLVNEILAHQRHYLPKHFFSTATLLEATWQATAPEDQALVHDILASCRYAEPYPLLHTLTTLYAQQQPAFFPQHAPYTLDAKEVIQRIVHETAAATLHSLKSLKPKEL</sequence>